<proteinExistence type="predicted"/>
<dbReference type="AlphaFoldDB" id="A0A1I8AVV0"/>
<evidence type="ECO:0000313" key="2">
    <source>
        <dbReference type="WBParaSite" id="L893_g9599.t1"/>
    </source>
</evidence>
<keyword evidence="1" id="KW-1185">Reference proteome</keyword>
<reference evidence="2" key="1">
    <citation type="submission" date="2016-11" db="UniProtKB">
        <authorList>
            <consortium name="WormBaseParasite"/>
        </authorList>
    </citation>
    <scope>IDENTIFICATION</scope>
</reference>
<accession>A0A1I8AVV0</accession>
<protein>
    <submittedName>
        <fullName evidence="2">Uncharacterized protein</fullName>
    </submittedName>
</protein>
<dbReference type="WBParaSite" id="L893_g9599.t1">
    <property type="protein sequence ID" value="L893_g9599.t1"/>
    <property type="gene ID" value="L893_g9599"/>
</dbReference>
<evidence type="ECO:0000313" key="1">
    <source>
        <dbReference type="Proteomes" id="UP000095287"/>
    </source>
</evidence>
<sequence>MFVRSDGTRSKAPSSPLDVLRASRSMPFPLIIRRRRPVVQHRQMRSYSAGASWGRLPDADVLIGVPKRSAKAQSQTAAKGSPWAQNQALITYQRAQINSLRPLSLLGKEEGPLLAASRHF</sequence>
<organism evidence="1 2">
    <name type="scientific">Steinernema glaseri</name>
    <dbReference type="NCBI Taxonomy" id="37863"/>
    <lineage>
        <taxon>Eukaryota</taxon>
        <taxon>Metazoa</taxon>
        <taxon>Ecdysozoa</taxon>
        <taxon>Nematoda</taxon>
        <taxon>Chromadorea</taxon>
        <taxon>Rhabditida</taxon>
        <taxon>Tylenchina</taxon>
        <taxon>Panagrolaimomorpha</taxon>
        <taxon>Strongyloidoidea</taxon>
        <taxon>Steinernematidae</taxon>
        <taxon>Steinernema</taxon>
    </lineage>
</organism>
<dbReference type="Proteomes" id="UP000095287">
    <property type="component" value="Unplaced"/>
</dbReference>
<name>A0A1I8AVV0_9BILA</name>